<dbReference type="RefSeq" id="WP_059152310.1">
    <property type="nucleotide sequence ID" value="NZ_KQ130455.1"/>
</dbReference>
<dbReference type="PANTHER" id="PTHR45138:SF9">
    <property type="entry name" value="DIGUANYLATE CYCLASE DGCM-RELATED"/>
    <property type="match status" value="1"/>
</dbReference>
<keyword evidence="6" id="KW-1185">Reference proteome</keyword>
<dbReference type="Proteomes" id="UP000052268">
    <property type="component" value="Unassembled WGS sequence"/>
</dbReference>
<dbReference type="GO" id="GO:0052621">
    <property type="term" value="F:diguanylate cyclase activity"/>
    <property type="evidence" value="ECO:0007669"/>
    <property type="project" value="UniProtKB-EC"/>
</dbReference>
<dbReference type="GO" id="GO:0005886">
    <property type="term" value="C:plasma membrane"/>
    <property type="evidence" value="ECO:0007669"/>
    <property type="project" value="TreeGrafter"/>
</dbReference>
<name>A0A0J8AHP6_9SPHN</name>
<comment type="catalytic activity">
    <reaction evidence="2">
        <text>2 GTP = 3',3'-c-di-GMP + 2 diphosphate</text>
        <dbReference type="Rhea" id="RHEA:24898"/>
        <dbReference type="ChEBI" id="CHEBI:33019"/>
        <dbReference type="ChEBI" id="CHEBI:37565"/>
        <dbReference type="ChEBI" id="CHEBI:58805"/>
        <dbReference type="EC" id="2.7.7.65"/>
    </reaction>
</comment>
<dbReference type="PROSITE" id="PS50887">
    <property type="entry name" value="GGDEF"/>
    <property type="match status" value="1"/>
</dbReference>
<evidence type="ECO:0000256" key="1">
    <source>
        <dbReference type="ARBA" id="ARBA00012528"/>
    </source>
</evidence>
<evidence type="ECO:0000259" key="4">
    <source>
        <dbReference type="PROSITE" id="PS50887"/>
    </source>
</evidence>
<dbReference type="InterPro" id="IPR029787">
    <property type="entry name" value="Nucleotide_cyclase"/>
</dbReference>
<dbReference type="InterPro" id="IPR043128">
    <property type="entry name" value="Rev_trsase/Diguanyl_cyclase"/>
</dbReference>
<reference evidence="5 6" key="1">
    <citation type="journal article" date="2015" name="G3 (Bethesda)">
        <title>Insights into Ongoing Evolution of the Hexachlorocyclohexane Catabolic Pathway from Comparative Genomics of Ten Sphingomonadaceae Strains.</title>
        <authorList>
            <person name="Pearce S.L."/>
            <person name="Oakeshott J.G."/>
            <person name="Pandey G."/>
        </authorList>
    </citation>
    <scope>NUCLEOTIDE SEQUENCE [LARGE SCALE GENOMIC DNA]</scope>
    <source>
        <strain evidence="5 6">LL02</strain>
    </source>
</reference>
<keyword evidence="3" id="KW-1133">Transmembrane helix</keyword>
<dbReference type="SMART" id="SM00267">
    <property type="entry name" value="GGDEF"/>
    <property type="match status" value="1"/>
</dbReference>
<evidence type="ECO:0000256" key="3">
    <source>
        <dbReference type="SAM" id="Phobius"/>
    </source>
</evidence>
<dbReference type="SUPFAM" id="SSF55073">
    <property type="entry name" value="Nucleotide cyclase"/>
    <property type="match status" value="1"/>
</dbReference>
<gene>
    <name evidence="5" type="ORF">V474_21640</name>
</gene>
<dbReference type="AlphaFoldDB" id="A0A0J8AHP6"/>
<dbReference type="InterPro" id="IPR050469">
    <property type="entry name" value="Diguanylate_Cyclase"/>
</dbReference>
<feature type="transmembrane region" description="Helical" evidence="3">
    <location>
        <begin position="47"/>
        <end position="71"/>
    </location>
</feature>
<dbReference type="GO" id="GO:0043709">
    <property type="term" value="P:cell adhesion involved in single-species biofilm formation"/>
    <property type="evidence" value="ECO:0007669"/>
    <property type="project" value="TreeGrafter"/>
</dbReference>
<keyword evidence="3" id="KW-0472">Membrane</keyword>
<dbReference type="PANTHER" id="PTHR45138">
    <property type="entry name" value="REGULATORY COMPONENTS OF SENSORY TRANSDUCTION SYSTEM"/>
    <property type="match status" value="1"/>
</dbReference>
<organism evidence="5 6">
    <name type="scientific">Novosphingobium barchaimii LL02</name>
    <dbReference type="NCBI Taxonomy" id="1114963"/>
    <lineage>
        <taxon>Bacteria</taxon>
        <taxon>Pseudomonadati</taxon>
        <taxon>Pseudomonadota</taxon>
        <taxon>Alphaproteobacteria</taxon>
        <taxon>Sphingomonadales</taxon>
        <taxon>Sphingomonadaceae</taxon>
        <taxon>Novosphingobium</taxon>
    </lineage>
</organism>
<protein>
    <recommendedName>
        <fullName evidence="1">diguanylate cyclase</fullName>
        <ecNumber evidence="1">2.7.7.65</ecNumber>
    </recommendedName>
</protein>
<sequence length="283" mass="30440">MRFYKATAFLFPRSYERRVLFFCFGAVHIPLIACIVLQAITGQWQPATLLTLLAATLVGTGLGLAAIHALLAPIGEATAMLAAIQNGERIPVVPAGGADLVGRLLTGVTMAANETAARIEQLVDAAERDPLTGIRNRRGFLDSAEQVLRGRSNAVLAIIDIDHFKSINDEYGHDTGDQLLQSLARKIEDYLRRSDICARWGGEEFAVLLPDTTLDEARLVMERLRATVALDTGLGVEDRAVTFSCGLAPVRTFAQLGDATKQADAALYAAKNAGRNQVHVTGS</sequence>
<dbReference type="PATRIC" id="fig|1114963.3.peg.3167"/>
<feature type="transmembrane region" description="Helical" evidence="3">
    <location>
        <begin position="20"/>
        <end position="41"/>
    </location>
</feature>
<dbReference type="GO" id="GO:1902201">
    <property type="term" value="P:negative regulation of bacterial-type flagellum-dependent cell motility"/>
    <property type="evidence" value="ECO:0007669"/>
    <property type="project" value="TreeGrafter"/>
</dbReference>
<evidence type="ECO:0000256" key="2">
    <source>
        <dbReference type="ARBA" id="ARBA00034247"/>
    </source>
</evidence>
<dbReference type="FunFam" id="3.30.70.270:FF:000001">
    <property type="entry name" value="Diguanylate cyclase domain protein"/>
    <property type="match status" value="1"/>
</dbReference>
<feature type="domain" description="GGDEF" evidence="4">
    <location>
        <begin position="152"/>
        <end position="283"/>
    </location>
</feature>
<dbReference type="NCBIfam" id="TIGR00254">
    <property type="entry name" value="GGDEF"/>
    <property type="match status" value="1"/>
</dbReference>
<dbReference type="OrthoDB" id="384661at2"/>
<dbReference type="Gene3D" id="3.30.70.270">
    <property type="match status" value="1"/>
</dbReference>
<dbReference type="CDD" id="cd01949">
    <property type="entry name" value="GGDEF"/>
    <property type="match status" value="1"/>
</dbReference>
<evidence type="ECO:0000313" key="6">
    <source>
        <dbReference type="Proteomes" id="UP000052268"/>
    </source>
</evidence>
<dbReference type="InterPro" id="IPR000160">
    <property type="entry name" value="GGDEF_dom"/>
</dbReference>
<comment type="caution">
    <text evidence="5">The sequence shown here is derived from an EMBL/GenBank/DDBJ whole genome shotgun (WGS) entry which is preliminary data.</text>
</comment>
<dbReference type="EMBL" id="JACU01000006">
    <property type="protein sequence ID" value="KMS54335.1"/>
    <property type="molecule type" value="Genomic_DNA"/>
</dbReference>
<proteinExistence type="predicted"/>
<dbReference type="EC" id="2.7.7.65" evidence="1"/>
<dbReference type="Pfam" id="PF00990">
    <property type="entry name" value="GGDEF"/>
    <property type="match status" value="1"/>
</dbReference>
<keyword evidence="3" id="KW-0812">Transmembrane</keyword>
<accession>A0A0J8AHP6</accession>
<evidence type="ECO:0000313" key="5">
    <source>
        <dbReference type="EMBL" id="KMS54335.1"/>
    </source>
</evidence>